<dbReference type="Proteomes" id="UP001551176">
    <property type="component" value="Unassembled WGS sequence"/>
</dbReference>
<evidence type="ECO:0000313" key="3">
    <source>
        <dbReference type="Proteomes" id="UP001551176"/>
    </source>
</evidence>
<evidence type="ECO:0000256" key="1">
    <source>
        <dbReference type="SAM" id="Phobius"/>
    </source>
</evidence>
<reference evidence="2 3" key="1">
    <citation type="submission" date="2024-06" db="EMBL/GenBank/DDBJ databases">
        <title>The Natural Products Discovery Center: Release of the First 8490 Sequenced Strains for Exploring Actinobacteria Biosynthetic Diversity.</title>
        <authorList>
            <person name="Kalkreuter E."/>
            <person name="Kautsar S.A."/>
            <person name="Yang D."/>
            <person name="Bader C.D."/>
            <person name="Teijaro C.N."/>
            <person name="Fluegel L."/>
            <person name="Davis C.M."/>
            <person name="Simpson J.R."/>
            <person name="Lauterbach L."/>
            <person name="Steele A.D."/>
            <person name="Gui C."/>
            <person name="Meng S."/>
            <person name="Li G."/>
            <person name="Viehrig K."/>
            <person name="Ye F."/>
            <person name="Su P."/>
            <person name="Kiefer A.F."/>
            <person name="Nichols A."/>
            <person name="Cepeda A.J."/>
            <person name="Yan W."/>
            <person name="Fan B."/>
            <person name="Jiang Y."/>
            <person name="Adhikari A."/>
            <person name="Zheng C.-J."/>
            <person name="Schuster L."/>
            <person name="Cowan T.M."/>
            <person name="Smanski M.J."/>
            <person name="Chevrette M.G."/>
            <person name="De Carvalho L.P.S."/>
            <person name="Shen B."/>
        </authorList>
    </citation>
    <scope>NUCLEOTIDE SEQUENCE [LARGE SCALE GENOMIC DNA]</scope>
    <source>
        <strain evidence="2 3">NPDC046838</strain>
    </source>
</reference>
<sequence>MRTGRGGIHRVAGPLLWLLALVAFVVPLSRSVPATFTYMAGYTSKIESSKPGSLPREESGYFWRDSSGRPVHGTIADWQDNWWEVHDGSLWVSSEGVAYLDPPARHAMVLGYGGAAAVVACVAYVLWARHKAHAVDDDLRSADPMARSMFTKSA</sequence>
<proteinExistence type="predicted"/>
<gene>
    <name evidence="2" type="ORF">ABZ921_35860</name>
</gene>
<evidence type="ECO:0000313" key="2">
    <source>
        <dbReference type="EMBL" id="MEU6826017.1"/>
    </source>
</evidence>
<keyword evidence="1" id="KW-0472">Membrane</keyword>
<evidence type="ECO:0008006" key="4">
    <source>
        <dbReference type="Google" id="ProtNLM"/>
    </source>
</evidence>
<protein>
    <recommendedName>
        <fullName evidence="4">Integral membrane protein</fullName>
    </recommendedName>
</protein>
<comment type="caution">
    <text evidence="2">The sequence shown here is derived from an EMBL/GenBank/DDBJ whole genome shotgun (WGS) entry which is preliminary data.</text>
</comment>
<accession>A0ABV3BYD6</accession>
<keyword evidence="1" id="KW-1133">Transmembrane helix</keyword>
<dbReference type="EMBL" id="JBEYXV010000024">
    <property type="protein sequence ID" value="MEU6826017.1"/>
    <property type="molecule type" value="Genomic_DNA"/>
</dbReference>
<feature type="transmembrane region" description="Helical" evidence="1">
    <location>
        <begin position="109"/>
        <end position="127"/>
    </location>
</feature>
<name>A0ABV3BYD6_9ACTN</name>
<keyword evidence="3" id="KW-1185">Reference proteome</keyword>
<dbReference type="RefSeq" id="WP_359356919.1">
    <property type="nucleotide sequence ID" value="NZ_JBEYXV010000024.1"/>
</dbReference>
<organism evidence="2 3">
    <name type="scientific">Streptomyces atriruber</name>
    <dbReference type="NCBI Taxonomy" id="545121"/>
    <lineage>
        <taxon>Bacteria</taxon>
        <taxon>Bacillati</taxon>
        <taxon>Actinomycetota</taxon>
        <taxon>Actinomycetes</taxon>
        <taxon>Kitasatosporales</taxon>
        <taxon>Streptomycetaceae</taxon>
        <taxon>Streptomyces</taxon>
    </lineage>
</organism>
<keyword evidence="1" id="KW-0812">Transmembrane</keyword>